<feature type="transmembrane region" description="Helical" evidence="7">
    <location>
        <begin position="86"/>
        <end position="105"/>
    </location>
</feature>
<name>A0AAN6ZQE8_9PEZI</name>
<dbReference type="GeneID" id="87813057"/>
<evidence type="ECO:0000256" key="1">
    <source>
        <dbReference type="ARBA" id="ARBA00004141"/>
    </source>
</evidence>
<dbReference type="Pfam" id="PF01733">
    <property type="entry name" value="Nucleoside_tran"/>
    <property type="match status" value="1"/>
</dbReference>
<sequence length="468" mass="50517">MDRIRAFFRSSKTDAEEYEPLADDDSGTLEGSGYDDGSPFSWVEYFIFALIGVAMLWAWNMFLAAAPYFQTRFVSDPWIYANSQSAVLTTSTVVNLATMIILTNIQSSANYAFRINVSLYINAVVFALLAISTTHFLGVAPSVYLVFLLLTVALTALASGLMQNGAFSFAASFGRPEYTQAIMAGQGVAGILPPLTQMVSFLIFTDTSPGIPPTKQPSSSDPASEGGTAAFTYFLTAVIISAITLVAFIPLVRRRKRLHEERLLTPPEADLASSVTTLGSSASAAEARRYVPITTLFRKLGWIAASVAMCFVAAMFFPVYTAKILSVHDPSESGKLFSPGAFIPLGFFFWNLGDLTGRVSTMAPAFGWLRQRPKALFALGMVRWAFLPLYMLCNLHGRGAVVSSDLFYLLLVQFPFGLTNGWLGSSAMMAAGEWVAEDEREAAGGFMSMCLVGGLALGSMLSFTAAGV</sequence>
<comment type="caution">
    <text evidence="8">The sequence shown here is derived from an EMBL/GenBank/DDBJ whole genome shotgun (WGS) entry which is preliminary data.</text>
</comment>
<dbReference type="GO" id="GO:0034257">
    <property type="term" value="F:nicotinamide riboside transmembrane transporter activity"/>
    <property type="evidence" value="ECO:0007669"/>
    <property type="project" value="TreeGrafter"/>
</dbReference>
<reference evidence="8" key="2">
    <citation type="submission" date="2023-05" db="EMBL/GenBank/DDBJ databases">
        <authorList>
            <consortium name="Lawrence Berkeley National Laboratory"/>
            <person name="Steindorff A."/>
            <person name="Hensen N."/>
            <person name="Bonometti L."/>
            <person name="Westerberg I."/>
            <person name="Brannstrom I.O."/>
            <person name="Guillou S."/>
            <person name="Cros-Aarteil S."/>
            <person name="Calhoun S."/>
            <person name="Haridas S."/>
            <person name="Kuo A."/>
            <person name="Mondo S."/>
            <person name="Pangilinan J."/>
            <person name="Riley R."/>
            <person name="Labutti K."/>
            <person name="Andreopoulos B."/>
            <person name="Lipzen A."/>
            <person name="Chen C."/>
            <person name="Yanf M."/>
            <person name="Daum C."/>
            <person name="Ng V."/>
            <person name="Clum A."/>
            <person name="Ohm R."/>
            <person name="Martin F."/>
            <person name="Silar P."/>
            <person name="Natvig D."/>
            <person name="Lalanne C."/>
            <person name="Gautier V."/>
            <person name="Ament-Velasquez S.L."/>
            <person name="Kruys A."/>
            <person name="Hutchinson M.I."/>
            <person name="Powell A.J."/>
            <person name="Barry K."/>
            <person name="Miller A.N."/>
            <person name="Grigoriev I.V."/>
            <person name="Debuchy R."/>
            <person name="Gladieux P."/>
            <person name="Thoren M.H."/>
            <person name="Johannesson H."/>
        </authorList>
    </citation>
    <scope>NUCLEOTIDE SEQUENCE</scope>
    <source>
        <strain evidence="8">CBS 141.50</strain>
    </source>
</reference>
<evidence type="ECO:0000256" key="6">
    <source>
        <dbReference type="ARBA" id="ARBA00023136"/>
    </source>
</evidence>
<dbReference type="PANTHER" id="PTHR10332">
    <property type="entry name" value="EQUILIBRATIVE NUCLEOSIDE TRANSPORTER"/>
    <property type="match status" value="1"/>
</dbReference>
<keyword evidence="3" id="KW-0813">Transport</keyword>
<comment type="subcellular location">
    <subcellularLocation>
        <location evidence="1">Membrane</location>
        <topology evidence="1">Multi-pass membrane protein</topology>
    </subcellularLocation>
</comment>
<dbReference type="PANTHER" id="PTHR10332:SF88">
    <property type="entry name" value="EQUILIBRATIVE NUCLEOSIDE TRANSPORTER 1, ISOFORM A"/>
    <property type="match status" value="1"/>
</dbReference>
<dbReference type="InterPro" id="IPR002259">
    <property type="entry name" value="Eqnu_transpt"/>
</dbReference>
<dbReference type="AlphaFoldDB" id="A0AAN6ZQE8"/>
<keyword evidence="5 7" id="KW-1133">Transmembrane helix</keyword>
<dbReference type="PIRSF" id="PIRSF016379">
    <property type="entry name" value="ENT"/>
    <property type="match status" value="1"/>
</dbReference>
<feature type="transmembrane region" description="Helical" evidence="7">
    <location>
        <begin position="183"/>
        <end position="204"/>
    </location>
</feature>
<organism evidence="8 9">
    <name type="scientific">Dichotomopilus funicola</name>
    <dbReference type="NCBI Taxonomy" id="1934379"/>
    <lineage>
        <taxon>Eukaryota</taxon>
        <taxon>Fungi</taxon>
        <taxon>Dikarya</taxon>
        <taxon>Ascomycota</taxon>
        <taxon>Pezizomycotina</taxon>
        <taxon>Sordariomycetes</taxon>
        <taxon>Sordariomycetidae</taxon>
        <taxon>Sordariales</taxon>
        <taxon>Chaetomiaceae</taxon>
        <taxon>Dichotomopilus</taxon>
    </lineage>
</organism>
<evidence type="ECO:0000256" key="7">
    <source>
        <dbReference type="SAM" id="Phobius"/>
    </source>
</evidence>
<keyword evidence="9" id="KW-1185">Reference proteome</keyword>
<feature type="transmembrane region" description="Helical" evidence="7">
    <location>
        <begin position="230"/>
        <end position="252"/>
    </location>
</feature>
<accession>A0AAN6ZQE8</accession>
<proteinExistence type="inferred from homology"/>
<gene>
    <name evidence="8" type="ORF">C8A04DRAFT_10039</name>
</gene>
<evidence type="ECO:0000256" key="3">
    <source>
        <dbReference type="ARBA" id="ARBA00022448"/>
    </source>
</evidence>
<keyword evidence="4 7" id="KW-0812">Transmembrane</keyword>
<dbReference type="InterPro" id="IPR036259">
    <property type="entry name" value="MFS_trans_sf"/>
</dbReference>
<dbReference type="GO" id="GO:0005886">
    <property type="term" value="C:plasma membrane"/>
    <property type="evidence" value="ECO:0007669"/>
    <property type="project" value="TreeGrafter"/>
</dbReference>
<dbReference type="RefSeq" id="XP_062639585.1">
    <property type="nucleotide sequence ID" value="XM_062776444.1"/>
</dbReference>
<comment type="similarity">
    <text evidence="2">Belongs to the SLC29A/ENT transporter (TC 2.A.57) family.</text>
</comment>
<evidence type="ECO:0000256" key="2">
    <source>
        <dbReference type="ARBA" id="ARBA00007965"/>
    </source>
</evidence>
<dbReference type="GO" id="GO:0000329">
    <property type="term" value="C:fungal-type vacuole membrane"/>
    <property type="evidence" value="ECO:0007669"/>
    <property type="project" value="TreeGrafter"/>
</dbReference>
<dbReference type="EMBL" id="MU853563">
    <property type="protein sequence ID" value="KAK4146214.1"/>
    <property type="molecule type" value="Genomic_DNA"/>
</dbReference>
<dbReference type="Proteomes" id="UP001302676">
    <property type="component" value="Unassembled WGS sequence"/>
</dbReference>
<dbReference type="GO" id="GO:0015205">
    <property type="term" value="F:nucleobase transmembrane transporter activity"/>
    <property type="evidence" value="ECO:0007669"/>
    <property type="project" value="TreeGrafter"/>
</dbReference>
<feature type="transmembrane region" description="Helical" evidence="7">
    <location>
        <begin position="300"/>
        <end position="320"/>
    </location>
</feature>
<keyword evidence="6 7" id="KW-0472">Membrane</keyword>
<protein>
    <submittedName>
        <fullName evidence="8">Nucleoside transporter-domain-containing protein</fullName>
    </submittedName>
</protein>
<feature type="transmembrane region" description="Helical" evidence="7">
    <location>
        <begin position="405"/>
        <end position="423"/>
    </location>
</feature>
<dbReference type="SUPFAM" id="SSF103473">
    <property type="entry name" value="MFS general substrate transporter"/>
    <property type="match status" value="1"/>
</dbReference>
<feature type="transmembrane region" description="Helical" evidence="7">
    <location>
        <begin position="375"/>
        <end position="393"/>
    </location>
</feature>
<feature type="transmembrane region" description="Helical" evidence="7">
    <location>
        <begin position="117"/>
        <end position="137"/>
    </location>
</feature>
<evidence type="ECO:0000256" key="5">
    <source>
        <dbReference type="ARBA" id="ARBA00022989"/>
    </source>
</evidence>
<feature type="transmembrane region" description="Helical" evidence="7">
    <location>
        <begin position="45"/>
        <end position="66"/>
    </location>
</feature>
<reference evidence="8" key="1">
    <citation type="journal article" date="2023" name="Mol. Phylogenet. Evol.">
        <title>Genome-scale phylogeny and comparative genomics of the fungal order Sordariales.</title>
        <authorList>
            <person name="Hensen N."/>
            <person name="Bonometti L."/>
            <person name="Westerberg I."/>
            <person name="Brannstrom I.O."/>
            <person name="Guillou S."/>
            <person name="Cros-Aarteil S."/>
            <person name="Calhoun S."/>
            <person name="Haridas S."/>
            <person name="Kuo A."/>
            <person name="Mondo S."/>
            <person name="Pangilinan J."/>
            <person name="Riley R."/>
            <person name="LaButti K."/>
            <person name="Andreopoulos B."/>
            <person name="Lipzen A."/>
            <person name="Chen C."/>
            <person name="Yan M."/>
            <person name="Daum C."/>
            <person name="Ng V."/>
            <person name="Clum A."/>
            <person name="Steindorff A."/>
            <person name="Ohm R.A."/>
            <person name="Martin F."/>
            <person name="Silar P."/>
            <person name="Natvig D.O."/>
            <person name="Lalanne C."/>
            <person name="Gautier V."/>
            <person name="Ament-Velasquez S.L."/>
            <person name="Kruys A."/>
            <person name="Hutchinson M.I."/>
            <person name="Powell A.J."/>
            <person name="Barry K."/>
            <person name="Miller A.N."/>
            <person name="Grigoriev I.V."/>
            <person name="Debuchy R."/>
            <person name="Gladieux P."/>
            <person name="Hiltunen Thoren M."/>
            <person name="Johannesson H."/>
        </authorList>
    </citation>
    <scope>NUCLEOTIDE SEQUENCE</scope>
    <source>
        <strain evidence="8">CBS 141.50</strain>
    </source>
</reference>
<evidence type="ECO:0000313" key="9">
    <source>
        <dbReference type="Proteomes" id="UP001302676"/>
    </source>
</evidence>
<evidence type="ECO:0000313" key="8">
    <source>
        <dbReference type="EMBL" id="KAK4146214.1"/>
    </source>
</evidence>
<feature type="transmembrane region" description="Helical" evidence="7">
    <location>
        <begin position="443"/>
        <end position="466"/>
    </location>
</feature>
<evidence type="ECO:0000256" key="4">
    <source>
        <dbReference type="ARBA" id="ARBA00022692"/>
    </source>
</evidence>
<feature type="transmembrane region" description="Helical" evidence="7">
    <location>
        <begin position="143"/>
        <end position="162"/>
    </location>
</feature>